<dbReference type="FunFam" id="3.40.50.720:FF:000084">
    <property type="entry name" value="Short-chain dehydrogenase reductase"/>
    <property type="match status" value="1"/>
</dbReference>
<dbReference type="GO" id="GO:0016616">
    <property type="term" value="F:oxidoreductase activity, acting on the CH-OH group of donors, NAD or NADP as acceptor"/>
    <property type="evidence" value="ECO:0007669"/>
    <property type="project" value="TreeGrafter"/>
</dbReference>
<dbReference type="InterPro" id="IPR002347">
    <property type="entry name" value="SDR_fam"/>
</dbReference>
<dbReference type="Gene3D" id="3.40.50.720">
    <property type="entry name" value="NAD(P)-binding Rossmann-like Domain"/>
    <property type="match status" value="1"/>
</dbReference>
<evidence type="ECO:0000313" key="5">
    <source>
        <dbReference type="Proteomes" id="UP000001219"/>
    </source>
</evidence>
<dbReference type="Proteomes" id="UP000001219">
    <property type="component" value="Chromosome"/>
</dbReference>
<dbReference type="PRINTS" id="PR00080">
    <property type="entry name" value="SDRFAMILY"/>
</dbReference>
<evidence type="ECO:0000256" key="1">
    <source>
        <dbReference type="ARBA" id="ARBA00006484"/>
    </source>
</evidence>
<dbReference type="InterPro" id="IPR057326">
    <property type="entry name" value="KR_dom"/>
</dbReference>
<reference evidence="4 5" key="2">
    <citation type="journal article" date="2010" name="Stand. Genomic Sci.">
        <title>Complete genome sequence of Gordonia bronchialis type strain (3410).</title>
        <authorList>
            <person name="Ivanova N."/>
            <person name="Sikorski J."/>
            <person name="Jando M."/>
            <person name="Lapidus A."/>
            <person name="Nolan M."/>
            <person name="Lucas S."/>
            <person name="Del Rio T.G."/>
            <person name="Tice H."/>
            <person name="Copeland A."/>
            <person name="Cheng J.F."/>
            <person name="Chen F."/>
            <person name="Bruce D."/>
            <person name="Goodwin L."/>
            <person name="Pitluck S."/>
            <person name="Mavromatis K."/>
            <person name="Ovchinnikova G."/>
            <person name="Pati A."/>
            <person name="Chen A."/>
            <person name="Palaniappan K."/>
            <person name="Land M."/>
            <person name="Hauser L."/>
            <person name="Chang Y.J."/>
            <person name="Jeffries C.D."/>
            <person name="Chain P."/>
            <person name="Saunders E."/>
            <person name="Han C."/>
            <person name="Detter J.C."/>
            <person name="Brettin T."/>
            <person name="Rohde M."/>
            <person name="Goker M."/>
            <person name="Bristow J."/>
            <person name="Eisen J.A."/>
            <person name="Markowitz V."/>
            <person name="Hugenholtz P."/>
            <person name="Klenk H.P."/>
            <person name="Kyrpides N.C."/>
        </authorList>
    </citation>
    <scope>NUCLEOTIDE SEQUENCE [LARGE SCALE GENOMIC DNA]</scope>
    <source>
        <strain evidence="5">ATCC 25592 / DSM 43247 / BCRC 13721 / JCM 3198 / KCTC 3076 / NBRC 16047 / NCTC 10667</strain>
    </source>
</reference>
<sequence length="263" mass="27925">MSIQPRVWIVTGGSRGIGRAVVEAVTARGDRVVSMARGVATTAYTHADRVHEIKTDVTDTESVRRAVKTVAEEYGSAHALINVAGVHRGGRIDDLSRESWDLVLATNLTGAFEMCRATVPILESGSAVVNVGAVVGLRGFPGDVAYGSAKAGLSGMTQVLAAELAPRNIRVNLVVPGFVDTDMTSGLSEKARARIVSSIPAGRTGTAKEIAQVIVDVAGATYMYGATVPVDGGHRRTQRCWISPQIAVSTHLCRLPRRWPRDQ</sequence>
<dbReference type="InterPro" id="IPR020904">
    <property type="entry name" value="Sc_DH/Rdtase_CS"/>
</dbReference>
<dbReference type="STRING" id="526226.Gbro_1699"/>
<evidence type="ECO:0000256" key="2">
    <source>
        <dbReference type="ARBA" id="ARBA00023002"/>
    </source>
</evidence>
<dbReference type="Pfam" id="PF13561">
    <property type="entry name" value="adh_short_C2"/>
    <property type="match status" value="1"/>
</dbReference>
<name>D0L7V2_GORB4</name>
<dbReference type="SUPFAM" id="SSF51735">
    <property type="entry name" value="NAD(P)-binding Rossmann-fold domains"/>
    <property type="match status" value="1"/>
</dbReference>
<dbReference type="PRINTS" id="PR00081">
    <property type="entry name" value="GDHRDH"/>
</dbReference>
<evidence type="ECO:0000259" key="3">
    <source>
        <dbReference type="SMART" id="SM00822"/>
    </source>
</evidence>
<dbReference type="EMBL" id="CP001802">
    <property type="protein sequence ID" value="ACY20965.1"/>
    <property type="molecule type" value="Genomic_DNA"/>
</dbReference>
<dbReference type="AlphaFoldDB" id="D0L7V2"/>
<dbReference type="SMART" id="SM00822">
    <property type="entry name" value="PKS_KR"/>
    <property type="match status" value="1"/>
</dbReference>
<dbReference type="eggNOG" id="COG1028">
    <property type="taxonomic scope" value="Bacteria"/>
</dbReference>
<protein>
    <submittedName>
        <fullName evidence="4">Short-chain dehydrogenase/reductase SDR</fullName>
    </submittedName>
</protein>
<feature type="domain" description="Ketoreductase" evidence="3">
    <location>
        <begin position="6"/>
        <end position="177"/>
    </location>
</feature>
<reference evidence="5" key="1">
    <citation type="submission" date="2009-10" db="EMBL/GenBank/DDBJ databases">
        <title>The complete chromosome of Gordonia bronchialis DSM 43247.</title>
        <authorList>
            <consortium name="US DOE Joint Genome Institute (JGI-PGF)"/>
            <person name="Lucas S."/>
            <person name="Copeland A."/>
            <person name="Lapidus A."/>
            <person name="Glavina del Rio T."/>
            <person name="Dalin E."/>
            <person name="Tice H."/>
            <person name="Bruce D."/>
            <person name="Goodwin L."/>
            <person name="Pitluck S."/>
            <person name="Kyrpides N."/>
            <person name="Mavromatis K."/>
            <person name="Ivanova N."/>
            <person name="Ovchinnikova G."/>
            <person name="Saunders E."/>
            <person name="Brettin T."/>
            <person name="Detter J.C."/>
            <person name="Han C."/>
            <person name="Larimer F."/>
            <person name="Land M."/>
            <person name="Hauser L."/>
            <person name="Markowitz V."/>
            <person name="Cheng J.-F."/>
            <person name="Hugenholtz P."/>
            <person name="Woyke T."/>
            <person name="Wu D."/>
            <person name="Jando M."/>
            <person name="Schneider S."/>
            <person name="Goeker M."/>
            <person name="Klenk H.-P."/>
            <person name="Eisen J.A."/>
        </authorList>
    </citation>
    <scope>NUCLEOTIDE SEQUENCE [LARGE SCALE GENOMIC DNA]</scope>
    <source>
        <strain evidence="5">ATCC 25592 / DSM 43247 / BCRC 13721 / JCM 3198 / KCTC 3076 / NBRC 16047 / NCTC 10667</strain>
    </source>
</reference>
<keyword evidence="2" id="KW-0560">Oxidoreductase</keyword>
<dbReference type="InterPro" id="IPR036291">
    <property type="entry name" value="NAD(P)-bd_dom_sf"/>
</dbReference>
<dbReference type="HOGENOM" id="CLU_010194_1_3_11"/>
<dbReference type="PANTHER" id="PTHR42760:SF133">
    <property type="entry name" value="3-OXOACYL-[ACYL-CARRIER-PROTEIN] REDUCTASE"/>
    <property type="match status" value="1"/>
</dbReference>
<dbReference type="PANTHER" id="PTHR42760">
    <property type="entry name" value="SHORT-CHAIN DEHYDROGENASES/REDUCTASES FAMILY MEMBER"/>
    <property type="match status" value="1"/>
</dbReference>
<dbReference type="OrthoDB" id="9803333at2"/>
<evidence type="ECO:0000313" key="4">
    <source>
        <dbReference type="EMBL" id="ACY20965.1"/>
    </source>
</evidence>
<accession>D0L7V2</accession>
<gene>
    <name evidence="4" type="ordered locus">Gbro_1699</name>
</gene>
<organism evidence="4 5">
    <name type="scientific">Gordonia bronchialis (strain ATCC 25592 / DSM 43247 / BCRC 13721 / JCM 3198 / KCTC 3076 / NBRC 16047 / NCTC 10667)</name>
    <name type="common">Rhodococcus bronchialis</name>
    <dbReference type="NCBI Taxonomy" id="526226"/>
    <lineage>
        <taxon>Bacteria</taxon>
        <taxon>Bacillati</taxon>
        <taxon>Actinomycetota</taxon>
        <taxon>Actinomycetes</taxon>
        <taxon>Mycobacteriales</taxon>
        <taxon>Gordoniaceae</taxon>
        <taxon>Gordonia</taxon>
    </lineage>
</organism>
<keyword evidence="5" id="KW-1185">Reference proteome</keyword>
<dbReference type="RefSeq" id="WP_012833532.1">
    <property type="nucleotide sequence ID" value="NC_013441.1"/>
</dbReference>
<comment type="similarity">
    <text evidence="1">Belongs to the short-chain dehydrogenases/reductases (SDR) family.</text>
</comment>
<dbReference type="PROSITE" id="PS00061">
    <property type="entry name" value="ADH_SHORT"/>
    <property type="match status" value="1"/>
</dbReference>
<dbReference type="KEGG" id="gbr:Gbro_1699"/>
<proteinExistence type="inferred from homology"/>